<dbReference type="OrthoDB" id="112232at2"/>
<organism evidence="1 2">
    <name type="scientific">Acetobacter vaccinii</name>
    <dbReference type="NCBI Taxonomy" id="2592655"/>
    <lineage>
        <taxon>Bacteria</taxon>
        <taxon>Pseudomonadati</taxon>
        <taxon>Pseudomonadota</taxon>
        <taxon>Alphaproteobacteria</taxon>
        <taxon>Acetobacterales</taxon>
        <taxon>Acetobacteraceae</taxon>
        <taxon>Acetobacter</taxon>
    </lineage>
</organism>
<dbReference type="PANTHER" id="PTHR11102:SF160">
    <property type="entry name" value="ERAD-ASSOCIATED E3 UBIQUITIN-PROTEIN LIGASE COMPONENT HRD3"/>
    <property type="match status" value="1"/>
</dbReference>
<keyword evidence="2" id="KW-1185">Reference proteome</keyword>
<evidence type="ECO:0000313" key="2">
    <source>
        <dbReference type="Proteomes" id="UP000324536"/>
    </source>
</evidence>
<sequence>MRLMDPTPHTRLPPHTVEVQLMLAQIYLDQHLYAAAFGMLEVAARSADPRALNMLGRAYERGWGVVRNIPAAITYFNMAADQGYGWAFFNLADLHMAGRDIPQDTALAQALYIRAAQAGVYKALTMLGLLLEDTQPPCPTTTAAARQYYQAAADASDCWGFLNLARLSLQDGDHAAAAECFQQVLQTGFRDCFLAMKALLPHIPDPQRSHLLHQTEARLRS</sequence>
<dbReference type="KEGG" id="acek:FLP30_05585"/>
<dbReference type="SMART" id="SM00671">
    <property type="entry name" value="SEL1"/>
    <property type="match status" value="3"/>
</dbReference>
<dbReference type="Proteomes" id="UP000324536">
    <property type="component" value="Chromosome"/>
</dbReference>
<dbReference type="EMBL" id="CP043506">
    <property type="protein sequence ID" value="QEO17268.1"/>
    <property type="molecule type" value="Genomic_DNA"/>
</dbReference>
<dbReference type="InterPro" id="IPR006597">
    <property type="entry name" value="Sel1-like"/>
</dbReference>
<name>A0A5C1YP15_9PROT</name>
<proteinExistence type="predicted"/>
<dbReference type="PANTHER" id="PTHR11102">
    <property type="entry name" value="SEL-1-LIKE PROTEIN"/>
    <property type="match status" value="1"/>
</dbReference>
<dbReference type="SUPFAM" id="SSF81901">
    <property type="entry name" value="HCP-like"/>
    <property type="match status" value="1"/>
</dbReference>
<dbReference type="InterPro" id="IPR050767">
    <property type="entry name" value="Sel1_AlgK"/>
</dbReference>
<dbReference type="AlphaFoldDB" id="A0A5C1YP15"/>
<protein>
    <submittedName>
        <fullName evidence="1">Sel1 repeat family protein</fullName>
    </submittedName>
</protein>
<accession>A0A5C1YP15</accession>
<dbReference type="InterPro" id="IPR011990">
    <property type="entry name" value="TPR-like_helical_dom_sf"/>
</dbReference>
<dbReference type="Gene3D" id="1.25.40.10">
    <property type="entry name" value="Tetratricopeptide repeat domain"/>
    <property type="match status" value="1"/>
</dbReference>
<reference evidence="1 2" key="1">
    <citation type="submission" date="2019-09" db="EMBL/GenBank/DDBJ databases">
        <title>Genome sequencing of strain KACC 21233.</title>
        <authorList>
            <person name="Heo J."/>
            <person name="Kim S.-J."/>
            <person name="Kim J.-S."/>
            <person name="Hong S.-B."/>
            <person name="Kwon S.-W."/>
        </authorList>
    </citation>
    <scope>NUCLEOTIDE SEQUENCE [LARGE SCALE GENOMIC DNA]</scope>
    <source>
        <strain evidence="1 2">KACC 21233</strain>
    </source>
</reference>
<dbReference type="Pfam" id="PF08238">
    <property type="entry name" value="Sel1"/>
    <property type="match status" value="3"/>
</dbReference>
<gene>
    <name evidence="1" type="ORF">FLP30_05585</name>
</gene>
<evidence type="ECO:0000313" key="1">
    <source>
        <dbReference type="EMBL" id="QEO17268.1"/>
    </source>
</evidence>